<protein>
    <recommendedName>
        <fullName evidence="4">Outer membrane protein assembly factor BamE</fullName>
    </recommendedName>
</protein>
<proteinExistence type="predicted"/>
<dbReference type="Gene3D" id="3.30.1450.10">
    <property type="match status" value="1"/>
</dbReference>
<keyword evidence="1" id="KW-0732">Signal</keyword>
<dbReference type="EMBL" id="FSRK01000003">
    <property type="protein sequence ID" value="SIO48096.1"/>
    <property type="molecule type" value="Genomic_DNA"/>
</dbReference>
<dbReference type="InterPro" id="IPR037873">
    <property type="entry name" value="BamE-like"/>
</dbReference>
<dbReference type="AlphaFoldDB" id="A0A1N6JVN9"/>
<name>A0A1N6JVN9_9FLAO</name>
<dbReference type="RefSeq" id="WP_139297431.1">
    <property type="nucleotide sequence ID" value="NZ_FSRK01000003.1"/>
</dbReference>
<dbReference type="OrthoDB" id="1262104at2"/>
<evidence type="ECO:0008006" key="4">
    <source>
        <dbReference type="Google" id="ProtNLM"/>
    </source>
</evidence>
<accession>A0A1N6JVN9</accession>
<sequence length="128" mass="14770">MMRIFYKVLASILLFSSVFITFMLGGALTVEGKNIFSPYIDTQFASQYSPEKFELVKIGQTVDEVGRMIGQPLQKNIDSINNRAEYWYTMDGKLSVNNKDGDFAWYRSIIHFDEKKKVVSIDKGWSFD</sequence>
<gene>
    <name evidence="2" type="ORF">SAMN05444409_3890</name>
</gene>
<reference evidence="3" key="1">
    <citation type="submission" date="2016-11" db="EMBL/GenBank/DDBJ databases">
        <authorList>
            <person name="Varghese N."/>
            <person name="Submissions S."/>
        </authorList>
    </citation>
    <scope>NUCLEOTIDE SEQUENCE [LARGE SCALE GENOMIC DNA]</scope>
    <source>
        <strain evidence="3">DSM 27623</strain>
    </source>
</reference>
<evidence type="ECO:0000313" key="2">
    <source>
        <dbReference type="EMBL" id="SIO48096.1"/>
    </source>
</evidence>
<dbReference type="STRING" id="1416779.SAMN05444409_3890"/>
<organism evidence="2 3">
    <name type="scientific">Epilithonimonas zeae</name>
    <dbReference type="NCBI Taxonomy" id="1416779"/>
    <lineage>
        <taxon>Bacteria</taxon>
        <taxon>Pseudomonadati</taxon>
        <taxon>Bacteroidota</taxon>
        <taxon>Flavobacteriia</taxon>
        <taxon>Flavobacteriales</taxon>
        <taxon>Weeksellaceae</taxon>
        <taxon>Chryseobacterium group</taxon>
        <taxon>Epilithonimonas</taxon>
    </lineage>
</organism>
<dbReference type="Proteomes" id="UP000185207">
    <property type="component" value="Unassembled WGS sequence"/>
</dbReference>
<evidence type="ECO:0000256" key="1">
    <source>
        <dbReference type="ARBA" id="ARBA00022729"/>
    </source>
</evidence>
<keyword evidence="3" id="KW-1185">Reference proteome</keyword>
<evidence type="ECO:0000313" key="3">
    <source>
        <dbReference type="Proteomes" id="UP000185207"/>
    </source>
</evidence>